<name>A0A4Q4TI94_9PEZI</name>
<organism evidence="3 4">
    <name type="scientific">Monosporascus ibericus</name>
    <dbReference type="NCBI Taxonomy" id="155417"/>
    <lineage>
        <taxon>Eukaryota</taxon>
        <taxon>Fungi</taxon>
        <taxon>Dikarya</taxon>
        <taxon>Ascomycota</taxon>
        <taxon>Pezizomycotina</taxon>
        <taxon>Sordariomycetes</taxon>
        <taxon>Xylariomycetidae</taxon>
        <taxon>Xylariales</taxon>
        <taxon>Xylariales incertae sedis</taxon>
        <taxon>Monosporascus</taxon>
    </lineage>
</organism>
<evidence type="ECO:0000313" key="3">
    <source>
        <dbReference type="EMBL" id="RYP05307.1"/>
    </source>
</evidence>
<dbReference type="InterPro" id="IPR002110">
    <property type="entry name" value="Ankyrin_rpt"/>
</dbReference>
<dbReference type="AlphaFoldDB" id="A0A4Q4TI94"/>
<keyword evidence="1" id="KW-0040">ANK repeat</keyword>
<dbReference type="SUPFAM" id="SSF48403">
    <property type="entry name" value="Ankyrin repeat"/>
    <property type="match status" value="1"/>
</dbReference>
<proteinExistence type="predicted"/>
<dbReference type="Proteomes" id="UP000293360">
    <property type="component" value="Unassembled WGS sequence"/>
</dbReference>
<keyword evidence="4" id="KW-1185">Reference proteome</keyword>
<feature type="repeat" description="ANK" evidence="1">
    <location>
        <begin position="383"/>
        <end position="415"/>
    </location>
</feature>
<reference evidence="3 4" key="1">
    <citation type="submission" date="2018-06" db="EMBL/GenBank/DDBJ databases">
        <title>Complete Genomes of Monosporascus.</title>
        <authorList>
            <person name="Robinson A.J."/>
            <person name="Natvig D.O."/>
        </authorList>
    </citation>
    <scope>NUCLEOTIDE SEQUENCE [LARGE SCALE GENOMIC DNA]</scope>
    <source>
        <strain evidence="3 4">CBS 110550</strain>
    </source>
</reference>
<feature type="region of interest" description="Disordered" evidence="2">
    <location>
        <begin position="239"/>
        <end position="271"/>
    </location>
</feature>
<dbReference type="PROSITE" id="PS50297">
    <property type="entry name" value="ANK_REP_REGION"/>
    <property type="match status" value="1"/>
</dbReference>
<dbReference type="OrthoDB" id="341259at2759"/>
<sequence length="622" mass="69768">MVLYALPGHYDFRLLFFGYFTTYKHLETIANGVKASVQEIEGASAAVSPEEKALIPVVEGCSELAQDLLRRLKACGVGAEQADKRLNRAKRALRCMWNRREIDEINARLQHFRSELGLHMTYGIKQAQAQSHASQASTDDVRVLRDSVQALGVKSDANAAEILRSMAEVRVENSRFHAQATQAAPAALGCDASLQHLMRSLLDEYEERFLEGVEKRFRGAARLEMANARVSLLQGMQEMQADAAETRQHDESNSGHEYAMTDRTDEITPPDLPQLESYELQRPNGQRSERLSKENISIISKKQWYKATRLGVLSLHITRTVVFSDYQPATNPRGRLKLEPQLETYRVLDNDHEVWHVIGSGDVTRLRTMLSQHFVSPSDRDDIGLTLLHRAVLGRQLDICKTLVHSGAEVNAEAGEMLDEWIGACKAVEFDFNVSGKSYLQGLIADVEASGDSSRVSDVFDALVRRGIGAVGPGQRPEIPVGFAAYEMVLLLSETLGEGSVDMTSSPEDPVHYRSYYISERSAAILAFLEHVISTGIAGNPDCVFDSYNGVTIYDWFLDYDLEDIWDEILEEHGFDPDWVIEEDERRKRVVIGETSAHEVKVGVDTAEVQQMKRRRAYECED</sequence>
<evidence type="ECO:0000256" key="2">
    <source>
        <dbReference type="SAM" id="MobiDB-lite"/>
    </source>
</evidence>
<dbReference type="EMBL" id="QJNU01000173">
    <property type="protein sequence ID" value="RYP05307.1"/>
    <property type="molecule type" value="Genomic_DNA"/>
</dbReference>
<feature type="compositionally biased region" description="Basic and acidic residues" evidence="2">
    <location>
        <begin position="244"/>
        <end position="266"/>
    </location>
</feature>
<accession>A0A4Q4TI94</accession>
<comment type="caution">
    <text evidence="3">The sequence shown here is derived from an EMBL/GenBank/DDBJ whole genome shotgun (WGS) entry which is preliminary data.</text>
</comment>
<protein>
    <submittedName>
        <fullName evidence="3">Uncharacterized protein</fullName>
    </submittedName>
</protein>
<dbReference type="Gene3D" id="1.25.40.20">
    <property type="entry name" value="Ankyrin repeat-containing domain"/>
    <property type="match status" value="1"/>
</dbReference>
<dbReference type="InterPro" id="IPR036770">
    <property type="entry name" value="Ankyrin_rpt-contain_sf"/>
</dbReference>
<gene>
    <name evidence="3" type="ORF">DL764_003905</name>
</gene>
<dbReference type="PROSITE" id="PS50088">
    <property type="entry name" value="ANK_REPEAT"/>
    <property type="match status" value="1"/>
</dbReference>
<evidence type="ECO:0000256" key="1">
    <source>
        <dbReference type="PROSITE-ProRule" id="PRU00023"/>
    </source>
</evidence>
<evidence type="ECO:0000313" key="4">
    <source>
        <dbReference type="Proteomes" id="UP000293360"/>
    </source>
</evidence>